<proteinExistence type="predicted"/>
<evidence type="ECO:0000313" key="3">
    <source>
        <dbReference type="Proteomes" id="UP000327013"/>
    </source>
</evidence>
<dbReference type="EMBL" id="VIBQ01000074">
    <property type="protein sequence ID" value="KAB8616648.1"/>
    <property type="molecule type" value="Genomic_DNA"/>
</dbReference>
<reference evidence="2 3" key="1">
    <citation type="submission" date="2019-06" db="EMBL/GenBank/DDBJ databases">
        <title>A chromosomal-level reference genome of Carpinus fangiana (Coryloideae, Betulaceae).</title>
        <authorList>
            <person name="Yang X."/>
            <person name="Wang Z."/>
            <person name="Zhang L."/>
            <person name="Hao G."/>
            <person name="Liu J."/>
            <person name="Yang Y."/>
        </authorList>
    </citation>
    <scope>NUCLEOTIDE SEQUENCE [LARGE SCALE GENOMIC DNA]</scope>
    <source>
        <strain evidence="2">Cfa_2016G</strain>
        <tissue evidence="2">Leaf</tissue>
    </source>
</reference>
<name>A0A5N6L2L5_9ROSI</name>
<keyword evidence="3" id="KW-1185">Reference proteome</keyword>
<feature type="region of interest" description="Disordered" evidence="1">
    <location>
        <begin position="79"/>
        <end position="100"/>
    </location>
</feature>
<evidence type="ECO:0000313" key="2">
    <source>
        <dbReference type="EMBL" id="KAB8616648.1"/>
    </source>
</evidence>
<comment type="caution">
    <text evidence="2">The sequence shown here is derived from an EMBL/GenBank/DDBJ whole genome shotgun (WGS) entry which is preliminary data.</text>
</comment>
<dbReference type="AlphaFoldDB" id="A0A5N6L2L5"/>
<protein>
    <submittedName>
        <fullName evidence="2">Uncharacterized protein</fullName>
    </submittedName>
</protein>
<organism evidence="2 3">
    <name type="scientific">Carpinus fangiana</name>
    <dbReference type="NCBI Taxonomy" id="176857"/>
    <lineage>
        <taxon>Eukaryota</taxon>
        <taxon>Viridiplantae</taxon>
        <taxon>Streptophyta</taxon>
        <taxon>Embryophyta</taxon>
        <taxon>Tracheophyta</taxon>
        <taxon>Spermatophyta</taxon>
        <taxon>Magnoliopsida</taxon>
        <taxon>eudicotyledons</taxon>
        <taxon>Gunneridae</taxon>
        <taxon>Pentapetalae</taxon>
        <taxon>rosids</taxon>
        <taxon>fabids</taxon>
        <taxon>Fagales</taxon>
        <taxon>Betulaceae</taxon>
        <taxon>Carpinus</taxon>
    </lineage>
</organism>
<evidence type="ECO:0000256" key="1">
    <source>
        <dbReference type="SAM" id="MobiDB-lite"/>
    </source>
</evidence>
<feature type="region of interest" description="Disordered" evidence="1">
    <location>
        <begin position="145"/>
        <end position="165"/>
    </location>
</feature>
<sequence length="568" mass="63144">MQASQASHIAHGVARNFSVLECARRWCIWRNLLYSLVEMNTQCPSIAHRWQARWKVAPLGRALPLSGHDSMAYYDPSMSDLRQAPNNGGAENTPEAHSRARISSAAVATVAAGSSRFISALDQKCKRHPDTAPYRNGLDIKNIPGLGAGSSGGSKGGLGSDLASVGGPPPLDSAQWVQQESCMSCPALHDALIAHCDGPASSRADISRGQLARTTRADSALKRESYRQRFEPAGNWKMYTHQKKATSYKLQAICIWIYIADWKNFRSAESIRLQAMRLSYVLVFCSSFSLLLATGPTESSITVEAISFSPFFKIASSRAFARLSLSPQQVSATPSTPSPLQFPLPHTIPELLHQSSATLHPSGTLVAYTILDYLRPSTSTAMSSEDLYEAAMALPEFSMQDPSPVQPRPSEMDPREPVAFLQQPRPVLAATYSDQLLPRIQLPNALHPPIVAEYDISSYGIVNGQVMVTQWEESLHQGPKDHAIYQCWSQKLADSSRVYYCPCPDKYAKKQSFYQVWNYFHGHLIHDHHMDEKRIEVLKTYDLIWSVPGDQLFKRYKDIWQMLSSQTA</sequence>
<dbReference type="Proteomes" id="UP000327013">
    <property type="component" value="Unassembled WGS sequence"/>
</dbReference>
<feature type="compositionally biased region" description="Gly residues" evidence="1">
    <location>
        <begin position="146"/>
        <end position="159"/>
    </location>
</feature>
<accession>A0A5N6L2L5</accession>
<gene>
    <name evidence="2" type="ORF">FH972_025983</name>
</gene>